<protein>
    <submittedName>
        <fullName evidence="1">Uncharacterized protein</fullName>
    </submittedName>
</protein>
<reference evidence="1 2" key="1">
    <citation type="journal article" date="2015" name="Sci. Rep.">
        <title>The power of single molecule real-time sequencing technology in the de novo assembly of a eukaryotic genome.</title>
        <authorList>
            <person name="Sakai H."/>
            <person name="Naito K."/>
            <person name="Ogiso-Tanaka E."/>
            <person name="Takahashi Y."/>
            <person name="Iseki K."/>
            <person name="Muto C."/>
            <person name="Satou K."/>
            <person name="Teruya K."/>
            <person name="Shiroma A."/>
            <person name="Shimoji M."/>
            <person name="Hirano T."/>
            <person name="Itoh T."/>
            <person name="Kaga A."/>
            <person name="Tomooka N."/>
        </authorList>
    </citation>
    <scope>NUCLEOTIDE SEQUENCE [LARGE SCALE GENOMIC DNA]</scope>
    <source>
        <strain evidence="2">cv. Shumari</strain>
    </source>
</reference>
<dbReference type="AlphaFoldDB" id="A0A0S3RDM7"/>
<evidence type="ECO:0000313" key="1">
    <source>
        <dbReference type="EMBL" id="BAT78640.1"/>
    </source>
</evidence>
<organism evidence="1 2">
    <name type="scientific">Vigna angularis var. angularis</name>
    <dbReference type="NCBI Taxonomy" id="157739"/>
    <lineage>
        <taxon>Eukaryota</taxon>
        <taxon>Viridiplantae</taxon>
        <taxon>Streptophyta</taxon>
        <taxon>Embryophyta</taxon>
        <taxon>Tracheophyta</taxon>
        <taxon>Spermatophyta</taxon>
        <taxon>Magnoliopsida</taxon>
        <taxon>eudicotyledons</taxon>
        <taxon>Gunneridae</taxon>
        <taxon>Pentapetalae</taxon>
        <taxon>rosids</taxon>
        <taxon>fabids</taxon>
        <taxon>Fabales</taxon>
        <taxon>Fabaceae</taxon>
        <taxon>Papilionoideae</taxon>
        <taxon>50 kb inversion clade</taxon>
        <taxon>NPAAA clade</taxon>
        <taxon>indigoferoid/millettioid clade</taxon>
        <taxon>Phaseoleae</taxon>
        <taxon>Vigna</taxon>
    </lineage>
</organism>
<sequence length="108" mass="11814">MVVSSNVCIIVGAQSWGYPDTLMVIYSQAERVRIVTLQSIGSHSSPLSTVRLEPSPPSAVRLDSLLPSIVRLDLSRLPPFSLTSPRLPPFGALLLSYTFFFSRIPSNP</sequence>
<accession>A0A0S3RDM7</accession>
<proteinExistence type="predicted"/>
<evidence type="ECO:0000313" key="2">
    <source>
        <dbReference type="Proteomes" id="UP000291084"/>
    </source>
</evidence>
<name>A0A0S3RDM7_PHAAN</name>
<keyword evidence="2" id="KW-1185">Reference proteome</keyword>
<dbReference type="EMBL" id="AP015035">
    <property type="protein sequence ID" value="BAT78640.1"/>
    <property type="molecule type" value="Genomic_DNA"/>
</dbReference>
<gene>
    <name evidence="1" type="primary">Vigan.02G134800</name>
    <name evidence="1" type="ORF">VIGAN_02134800</name>
</gene>
<dbReference type="Proteomes" id="UP000291084">
    <property type="component" value="Chromosome 2"/>
</dbReference>